<dbReference type="EMBL" id="JACHID010000004">
    <property type="protein sequence ID" value="MBB5021571.1"/>
    <property type="molecule type" value="Genomic_DNA"/>
</dbReference>
<comment type="catalytic activity">
    <reaction evidence="5">
        <text>beta-D-fructose 6-phosphate + UDP-alpha-D-glucose = sucrose 6(F)-phosphate + UDP + H(+)</text>
        <dbReference type="Rhea" id="RHEA:22172"/>
        <dbReference type="ChEBI" id="CHEBI:15378"/>
        <dbReference type="ChEBI" id="CHEBI:57634"/>
        <dbReference type="ChEBI" id="CHEBI:57723"/>
        <dbReference type="ChEBI" id="CHEBI:58223"/>
        <dbReference type="ChEBI" id="CHEBI:58885"/>
        <dbReference type="EC" id="2.4.1.14"/>
    </reaction>
</comment>
<dbReference type="NCBIfam" id="TIGR01484">
    <property type="entry name" value="HAD-SF-IIB"/>
    <property type="match status" value="1"/>
</dbReference>
<dbReference type="InterPro" id="IPR012821">
    <property type="entry name" value="Sucrose_P_synth_Pase-like_dom"/>
</dbReference>
<feature type="domain" description="Sucrose phosphatase-like" evidence="8">
    <location>
        <begin position="470"/>
        <end position="705"/>
    </location>
</feature>
<dbReference type="GO" id="GO:0016791">
    <property type="term" value="F:phosphatase activity"/>
    <property type="evidence" value="ECO:0007669"/>
    <property type="project" value="UniProtKB-ARBA"/>
</dbReference>
<dbReference type="Pfam" id="PF00534">
    <property type="entry name" value="Glycos_transf_1"/>
    <property type="match status" value="1"/>
</dbReference>
<dbReference type="Gene3D" id="3.40.50.2000">
    <property type="entry name" value="Glycogen Phosphorylase B"/>
    <property type="match status" value="2"/>
</dbReference>
<dbReference type="SFLD" id="SFLDG01140">
    <property type="entry name" value="C2.B:_Phosphomannomutase_and_P"/>
    <property type="match status" value="1"/>
</dbReference>
<accession>A0A7W8DGJ7</accession>
<dbReference type="Pfam" id="PF05116">
    <property type="entry name" value="S6PP"/>
    <property type="match status" value="1"/>
</dbReference>
<dbReference type="RefSeq" id="WP_183730490.1">
    <property type="nucleotide sequence ID" value="NZ_JACHID010000004.1"/>
</dbReference>
<evidence type="ECO:0000259" key="7">
    <source>
        <dbReference type="Pfam" id="PF00862"/>
    </source>
</evidence>
<dbReference type="NCBIfam" id="TIGR02471">
    <property type="entry name" value="sucr_syn_bact_C"/>
    <property type="match status" value="1"/>
</dbReference>
<dbReference type="CDD" id="cd03800">
    <property type="entry name" value="GT4_sucrose_synthase"/>
    <property type="match status" value="1"/>
</dbReference>
<dbReference type="PANTHER" id="PTHR46039:SF5">
    <property type="entry name" value="SUCROSE-PHOSPHATE SYNTHASE 3-RELATED"/>
    <property type="match status" value="1"/>
</dbReference>
<dbReference type="SUPFAM" id="SSF56784">
    <property type="entry name" value="HAD-like"/>
    <property type="match status" value="1"/>
</dbReference>
<dbReference type="PANTHER" id="PTHR46039">
    <property type="entry name" value="SUCROSE-PHOSPHATE SYNTHASE 3-RELATED"/>
    <property type="match status" value="1"/>
</dbReference>
<comment type="similarity">
    <text evidence="1">Belongs to the glycosyltransferase 1 family.</text>
</comment>
<dbReference type="Pfam" id="PF00862">
    <property type="entry name" value="GT-B_Sucrose_synth"/>
    <property type="match status" value="1"/>
</dbReference>
<dbReference type="Gene3D" id="3.90.1070.10">
    <property type="match status" value="1"/>
</dbReference>
<keyword evidence="3 9" id="KW-0328">Glycosyltransferase</keyword>
<reference evidence="9 10" key="1">
    <citation type="submission" date="2020-08" db="EMBL/GenBank/DDBJ databases">
        <title>Genomic Encyclopedia of Type Strains, Phase IV (KMG-IV): sequencing the most valuable type-strain genomes for metagenomic binning, comparative biology and taxonomic classification.</title>
        <authorList>
            <person name="Goeker M."/>
        </authorList>
    </citation>
    <scope>NUCLEOTIDE SEQUENCE [LARGE SCALE GENOMIC DNA]</scope>
    <source>
        <strain evidence="9 10">DSM 22071</strain>
    </source>
</reference>
<evidence type="ECO:0000256" key="1">
    <source>
        <dbReference type="ARBA" id="ARBA00006530"/>
    </source>
</evidence>
<gene>
    <name evidence="9" type="ORF">HNR37_000883</name>
</gene>
<dbReference type="InterPro" id="IPR012822">
    <property type="entry name" value="SucroseP_synth_GlycoTrfase_dom"/>
</dbReference>
<feature type="domain" description="Sucrose synthase first GT-B" evidence="7">
    <location>
        <begin position="10"/>
        <end position="221"/>
    </location>
</feature>
<dbReference type="EC" id="2.4.1.14" evidence="2"/>
<evidence type="ECO:0000256" key="3">
    <source>
        <dbReference type="ARBA" id="ARBA00022676"/>
    </source>
</evidence>
<name>A0A7W8DGJ7_9BACT</name>
<sequence>MSPFADKHYIVLISVHGLIRGERLELGRDADTGGQTLYVVELAKALSRHPDVGRVDLLTRQVFDRKIDDSYAVSQEQINGKASIVRLPCGPRRYLRKEVLWPYLDQFTDQAIRHIRQVGRIPHIIHGHYADAGYVGASLASLLEVPFVFTGHSLGREKRRKLLEKGLSEAEIIKRYNIQTRIEAEEFSLGVASLVVASTTQEIETQYRQYENYHPHKKKVIPPGVDVERFCPQSDPSCDQSAWQLVERFLDEPHKPMILAVCRPDERKNIATLIHAYGQSEELQERANLVLVLGNRENIATLDTGSRKVLTQVLLLIDRYDLYGKVAYPKHHSSTDIPALYRLATHSGGIFVNIALTEPFGLTLIEAAATGLPIVATDDGGPQDIVGNCRNGLLVDPLDREQIIAKLLELLRDRQQWKQASEEGLRNVQIHYTWPSHVESYLTHIRELEEQQPDYTYYLKPMQKLSLIDRLLICDIDNTLTGDLGALEELVEKIKHHNRRVGFGVATGRHLESARDVLEEWGVPTPDVFITAVGSEIHYGLTGKPEEGWSRHIDYRWQPRRIREVLDALPGLELQPQSEQRRFKVSYLMEPQSAPSRREIVGILRKNDITANVIHSHDEFLDILPVRASKGHAVRYLALKWGMPLENILVAGDSGNDEGMLKGGARAVVVGNYSQELEKLKGRENIYFANTNFAAGVIDGISYYDFFGDKNYEGSESQN</sequence>
<evidence type="ECO:0000256" key="5">
    <source>
        <dbReference type="ARBA" id="ARBA00047471"/>
    </source>
</evidence>
<dbReference type="Proteomes" id="UP000528322">
    <property type="component" value="Unassembled WGS sequence"/>
</dbReference>
<keyword evidence="4 9" id="KW-0808">Transferase</keyword>
<dbReference type="InterPro" id="IPR006379">
    <property type="entry name" value="HAD-SF_hydro_IIB"/>
</dbReference>
<dbReference type="InterPro" id="IPR001296">
    <property type="entry name" value="Glyco_trans_1"/>
</dbReference>
<dbReference type="GO" id="GO:0046524">
    <property type="term" value="F:sucrose-phosphate synthase activity"/>
    <property type="evidence" value="ECO:0007669"/>
    <property type="project" value="UniProtKB-EC"/>
</dbReference>
<protein>
    <recommendedName>
        <fullName evidence="2">sucrose-phosphate synthase</fullName>
        <ecNumber evidence="2">2.4.1.14</ecNumber>
    </recommendedName>
</protein>
<dbReference type="InterPro" id="IPR036412">
    <property type="entry name" value="HAD-like_sf"/>
</dbReference>
<dbReference type="Gene3D" id="3.40.50.1000">
    <property type="entry name" value="HAD superfamily/HAD-like"/>
    <property type="match status" value="1"/>
</dbReference>
<dbReference type="InterPro" id="IPR023214">
    <property type="entry name" value="HAD_sf"/>
</dbReference>
<evidence type="ECO:0000313" key="10">
    <source>
        <dbReference type="Proteomes" id="UP000528322"/>
    </source>
</evidence>
<proteinExistence type="inferred from homology"/>
<dbReference type="SFLD" id="SFLDG01141">
    <property type="entry name" value="C2.B.1:_Sucrose_Phosphatase_Li"/>
    <property type="match status" value="1"/>
</dbReference>
<dbReference type="AlphaFoldDB" id="A0A7W8DGJ7"/>
<evidence type="ECO:0000259" key="8">
    <source>
        <dbReference type="Pfam" id="PF05116"/>
    </source>
</evidence>
<dbReference type="SFLD" id="SFLDS00003">
    <property type="entry name" value="Haloacid_Dehalogenase"/>
    <property type="match status" value="1"/>
</dbReference>
<feature type="domain" description="Glycosyl transferase family 1" evidence="6">
    <location>
        <begin position="254"/>
        <end position="423"/>
    </location>
</feature>
<evidence type="ECO:0000256" key="2">
    <source>
        <dbReference type="ARBA" id="ARBA00012536"/>
    </source>
</evidence>
<keyword evidence="10" id="KW-1185">Reference proteome</keyword>
<dbReference type="SUPFAM" id="SSF53756">
    <property type="entry name" value="UDP-Glycosyltransferase/glycogen phosphorylase"/>
    <property type="match status" value="1"/>
</dbReference>
<dbReference type="InterPro" id="IPR000368">
    <property type="entry name" value="Sucrose_synth_GT-B1"/>
</dbReference>
<organism evidence="9 10">
    <name type="scientific">Desulfurispira natronophila</name>
    <dbReference type="NCBI Taxonomy" id="682562"/>
    <lineage>
        <taxon>Bacteria</taxon>
        <taxon>Pseudomonadati</taxon>
        <taxon>Chrysiogenota</taxon>
        <taxon>Chrysiogenia</taxon>
        <taxon>Chrysiogenales</taxon>
        <taxon>Chrysiogenaceae</taxon>
        <taxon>Desulfurispira</taxon>
    </lineage>
</organism>
<evidence type="ECO:0000256" key="4">
    <source>
        <dbReference type="ARBA" id="ARBA00022679"/>
    </source>
</evidence>
<comment type="caution">
    <text evidence="9">The sequence shown here is derived from an EMBL/GenBank/DDBJ whole genome shotgun (WGS) entry which is preliminary data.</text>
</comment>
<evidence type="ECO:0000313" key="9">
    <source>
        <dbReference type="EMBL" id="MBB5021571.1"/>
    </source>
</evidence>
<dbReference type="InterPro" id="IPR044161">
    <property type="entry name" value="SPS"/>
</dbReference>
<evidence type="ECO:0000259" key="6">
    <source>
        <dbReference type="Pfam" id="PF00534"/>
    </source>
</evidence>
<dbReference type="InterPro" id="IPR006380">
    <property type="entry name" value="SPP-like_dom"/>
</dbReference>
<dbReference type="NCBIfam" id="TIGR02472">
    <property type="entry name" value="sucr_P_syn_N"/>
    <property type="match status" value="1"/>
</dbReference>